<organism evidence="2 3">
    <name type="scientific">Caerostris darwini</name>
    <dbReference type="NCBI Taxonomy" id="1538125"/>
    <lineage>
        <taxon>Eukaryota</taxon>
        <taxon>Metazoa</taxon>
        <taxon>Ecdysozoa</taxon>
        <taxon>Arthropoda</taxon>
        <taxon>Chelicerata</taxon>
        <taxon>Arachnida</taxon>
        <taxon>Araneae</taxon>
        <taxon>Araneomorphae</taxon>
        <taxon>Entelegynae</taxon>
        <taxon>Araneoidea</taxon>
        <taxon>Araneidae</taxon>
        <taxon>Caerostris</taxon>
    </lineage>
</organism>
<evidence type="ECO:0008006" key="4">
    <source>
        <dbReference type="Google" id="ProtNLM"/>
    </source>
</evidence>
<gene>
    <name evidence="2" type="ORF">CDAR_373521</name>
</gene>
<evidence type="ECO:0000313" key="2">
    <source>
        <dbReference type="EMBL" id="GIY08919.1"/>
    </source>
</evidence>
<accession>A0AAV4QKX4</accession>
<comment type="caution">
    <text evidence="2">The sequence shown here is derived from an EMBL/GenBank/DDBJ whole genome shotgun (WGS) entry which is preliminary data.</text>
</comment>
<feature type="signal peptide" evidence="1">
    <location>
        <begin position="1"/>
        <end position="22"/>
    </location>
</feature>
<keyword evidence="1" id="KW-0732">Signal</keyword>
<dbReference type="EMBL" id="BPLQ01004569">
    <property type="protein sequence ID" value="GIY08919.1"/>
    <property type="molecule type" value="Genomic_DNA"/>
</dbReference>
<proteinExistence type="predicted"/>
<dbReference type="AlphaFoldDB" id="A0AAV4QKX4"/>
<sequence length="99" mass="11139">MFQHCFLFFFFFDLLELPFRGTAPITPGKCTTIRGEVDIRSGCFSSQEHAGRGGLFNLYEGNCHRKCCSSHGQSTVSFTNFCPVPRHQCACMQTSKEDS</sequence>
<evidence type="ECO:0000256" key="1">
    <source>
        <dbReference type="SAM" id="SignalP"/>
    </source>
</evidence>
<protein>
    <recommendedName>
        <fullName evidence="4">Secreted protein</fullName>
    </recommendedName>
</protein>
<reference evidence="2 3" key="1">
    <citation type="submission" date="2021-06" db="EMBL/GenBank/DDBJ databases">
        <title>Caerostris darwini draft genome.</title>
        <authorList>
            <person name="Kono N."/>
            <person name="Arakawa K."/>
        </authorList>
    </citation>
    <scope>NUCLEOTIDE SEQUENCE [LARGE SCALE GENOMIC DNA]</scope>
</reference>
<name>A0AAV4QKX4_9ARAC</name>
<feature type="chain" id="PRO_5043551279" description="Secreted protein" evidence="1">
    <location>
        <begin position="23"/>
        <end position="99"/>
    </location>
</feature>
<dbReference type="Proteomes" id="UP001054837">
    <property type="component" value="Unassembled WGS sequence"/>
</dbReference>
<evidence type="ECO:0000313" key="3">
    <source>
        <dbReference type="Proteomes" id="UP001054837"/>
    </source>
</evidence>
<keyword evidence="3" id="KW-1185">Reference proteome</keyword>